<evidence type="ECO:0000313" key="3">
    <source>
        <dbReference type="Proteomes" id="UP000005709"/>
    </source>
</evidence>
<dbReference type="Pfam" id="PF01408">
    <property type="entry name" value="GFO_IDH_MocA"/>
    <property type="match status" value="1"/>
</dbReference>
<accession>C8PIY1</accession>
<dbReference type="InterPro" id="IPR051450">
    <property type="entry name" value="Gfo/Idh/MocA_Oxidoreductases"/>
</dbReference>
<evidence type="ECO:0000259" key="1">
    <source>
        <dbReference type="Pfam" id="PF01408"/>
    </source>
</evidence>
<gene>
    <name evidence="2" type="ORF">CAMGR0001_1180</name>
</gene>
<dbReference type="eggNOG" id="COG0673">
    <property type="taxonomic scope" value="Bacteria"/>
</dbReference>
<organism evidence="2 3">
    <name type="scientific">Campylobacter gracilis RM3268</name>
    <dbReference type="NCBI Taxonomy" id="553220"/>
    <lineage>
        <taxon>Bacteria</taxon>
        <taxon>Pseudomonadati</taxon>
        <taxon>Campylobacterota</taxon>
        <taxon>Epsilonproteobacteria</taxon>
        <taxon>Campylobacterales</taxon>
        <taxon>Campylobacteraceae</taxon>
        <taxon>Campylobacter</taxon>
    </lineage>
</organism>
<sequence>MAMKKKIAIIGMGELGQKHFSELRRSDYFELVALYHKGSSENFGPRYPIFDNLTDLFNVAKPDAVVITAPPPSHKELILKCLPFTKNIFVESPLAQSLAEAREINYAVTTNGTRLAVGYSDRYNPVIVSLLRELAKGDKIFSMSFVSGFANDDRADIVANALFRDIDLVRLLSHSEIACIELSKNISKERTLAACATLHTKSGCYCTLMQSNLYPIRRHGIEICTDSGVYFGDLISITLFKITPDGRVNLRVDRDDFSLRREHEAFCAMCDSSTNAGLASVEDAIKIREIIS</sequence>
<proteinExistence type="predicted"/>
<dbReference type="Gene3D" id="3.40.50.720">
    <property type="entry name" value="NAD(P)-binding Rossmann-like Domain"/>
    <property type="match status" value="1"/>
</dbReference>
<reference evidence="2 3" key="1">
    <citation type="submission" date="2009-07" db="EMBL/GenBank/DDBJ databases">
        <authorList>
            <person name="Madupu R."/>
            <person name="Sebastian Y."/>
            <person name="Durkin A.S."/>
            <person name="Torralba M."/>
            <person name="Methe B."/>
            <person name="Sutton G.G."/>
            <person name="Strausberg R.L."/>
            <person name="Nelson K.E."/>
        </authorList>
    </citation>
    <scope>NUCLEOTIDE SEQUENCE [LARGE SCALE GENOMIC DNA]</scope>
    <source>
        <strain evidence="2 3">RM3268</strain>
    </source>
</reference>
<protein>
    <submittedName>
        <fullName evidence="2">Oxidoreductase, NAD-binding domain protein</fullName>
    </submittedName>
</protein>
<dbReference type="Gene3D" id="3.30.360.10">
    <property type="entry name" value="Dihydrodipicolinate Reductase, domain 2"/>
    <property type="match status" value="1"/>
</dbReference>
<dbReference type="Proteomes" id="UP000005709">
    <property type="component" value="Unassembled WGS sequence"/>
</dbReference>
<dbReference type="PANTHER" id="PTHR43377">
    <property type="entry name" value="BILIVERDIN REDUCTASE A"/>
    <property type="match status" value="1"/>
</dbReference>
<name>C8PIY1_9BACT</name>
<dbReference type="InterPro" id="IPR000683">
    <property type="entry name" value="Gfo/Idh/MocA-like_OxRdtase_N"/>
</dbReference>
<dbReference type="PANTHER" id="PTHR43377:SF1">
    <property type="entry name" value="BILIVERDIN REDUCTASE A"/>
    <property type="match status" value="1"/>
</dbReference>
<evidence type="ECO:0000313" key="2">
    <source>
        <dbReference type="EMBL" id="EEV16886.1"/>
    </source>
</evidence>
<dbReference type="AlphaFoldDB" id="C8PIY1"/>
<dbReference type="GO" id="GO:0000166">
    <property type="term" value="F:nucleotide binding"/>
    <property type="evidence" value="ECO:0007669"/>
    <property type="project" value="InterPro"/>
</dbReference>
<comment type="caution">
    <text evidence="2">The sequence shown here is derived from an EMBL/GenBank/DDBJ whole genome shotgun (WGS) entry which is preliminary data.</text>
</comment>
<feature type="domain" description="Gfo/Idh/MocA-like oxidoreductase N-terminal" evidence="1">
    <location>
        <begin position="6"/>
        <end position="119"/>
    </location>
</feature>
<keyword evidence="3" id="KW-1185">Reference proteome</keyword>
<dbReference type="EMBL" id="ACYG01000027">
    <property type="protein sequence ID" value="EEV16886.1"/>
    <property type="molecule type" value="Genomic_DNA"/>
</dbReference>
<dbReference type="InterPro" id="IPR036291">
    <property type="entry name" value="NAD(P)-bd_dom_sf"/>
</dbReference>
<dbReference type="STRING" id="824.CGRAC_0964"/>
<dbReference type="SUPFAM" id="SSF51735">
    <property type="entry name" value="NAD(P)-binding Rossmann-fold domains"/>
    <property type="match status" value="1"/>
</dbReference>